<feature type="transmembrane region" description="Helical" evidence="8">
    <location>
        <begin position="100"/>
        <end position="118"/>
    </location>
</feature>
<keyword evidence="3" id="KW-0813">Transport</keyword>
<dbReference type="PANTHER" id="PTHR30269">
    <property type="entry name" value="TRANSMEMBRANE PROTEIN YFCA"/>
    <property type="match status" value="1"/>
</dbReference>
<evidence type="ECO:0000256" key="2">
    <source>
        <dbReference type="ARBA" id="ARBA00009142"/>
    </source>
</evidence>
<gene>
    <name evidence="9" type="ORF">GCM10020260_17730</name>
</gene>
<feature type="transmembrane region" description="Helical" evidence="8">
    <location>
        <begin position="77"/>
        <end position="94"/>
    </location>
</feature>
<accession>A0ABP6RHM7</accession>
<evidence type="ECO:0000256" key="3">
    <source>
        <dbReference type="ARBA" id="ARBA00022448"/>
    </source>
</evidence>
<keyword evidence="7 8" id="KW-0472">Membrane</keyword>
<dbReference type="Proteomes" id="UP001501736">
    <property type="component" value="Unassembled WGS sequence"/>
</dbReference>
<dbReference type="InterPro" id="IPR052017">
    <property type="entry name" value="TSUP"/>
</dbReference>
<keyword evidence="5 8" id="KW-0812">Transmembrane</keyword>
<protein>
    <recommendedName>
        <fullName evidence="8">Probable membrane transporter protein</fullName>
    </recommendedName>
</protein>
<evidence type="ECO:0000256" key="7">
    <source>
        <dbReference type="ARBA" id="ARBA00023136"/>
    </source>
</evidence>
<feature type="transmembrane region" description="Helical" evidence="8">
    <location>
        <begin position="130"/>
        <end position="150"/>
    </location>
</feature>
<keyword evidence="10" id="KW-1185">Reference proteome</keyword>
<sequence length="243" mass="25636">MIDLDLMTWILLACGALIVGLSKTAVPGAGALAVAVFAAALPARESTAALLVLLIVGDLFAVWMYRRDVDWATLRRLVPAVLVGLLVGAAFLGLADDAVVRRVIGAILLALLGLTLWRRRTAAQPSSGRAAAFGYGWLGGFTTMVANAGGPVMSMYLLAKQLPVRTFLGTAAWFFFAINLTKVPFQIGLGLLDARVALIAAVLVPGVVLSAFAGRWLAVRISQRLFDRLVLVLTAVGAVNLLL</sequence>
<feature type="transmembrane region" description="Helical" evidence="8">
    <location>
        <begin position="48"/>
        <end position="65"/>
    </location>
</feature>
<dbReference type="EMBL" id="BAAAYG010000005">
    <property type="protein sequence ID" value="GAA3285325.1"/>
    <property type="molecule type" value="Genomic_DNA"/>
</dbReference>
<keyword evidence="4 8" id="KW-1003">Cell membrane</keyword>
<reference evidence="10" key="1">
    <citation type="journal article" date="2019" name="Int. J. Syst. Evol. Microbiol.">
        <title>The Global Catalogue of Microorganisms (GCM) 10K type strain sequencing project: providing services to taxonomists for standard genome sequencing and annotation.</title>
        <authorList>
            <consortium name="The Broad Institute Genomics Platform"/>
            <consortium name="The Broad Institute Genome Sequencing Center for Infectious Disease"/>
            <person name="Wu L."/>
            <person name="Ma J."/>
        </authorList>
    </citation>
    <scope>NUCLEOTIDE SEQUENCE [LARGE SCALE GENOMIC DNA]</scope>
    <source>
        <strain evidence="10">JCM 11483</strain>
    </source>
</reference>
<proteinExistence type="inferred from homology"/>
<comment type="caution">
    <text evidence="9">The sequence shown here is derived from an EMBL/GenBank/DDBJ whole genome shotgun (WGS) entry which is preliminary data.</text>
</comment>
<feature type="transmembrane region" description="Helical" evidence="8">
    <location>
        <begin position="192"/>
        <end position="213"/>
    </location>
</feature>
<comment type="similarity">
    <text evidence="2 8">Belongs to the 4-toluene sulfonate uptake permease (TSUP) (TC 2.A.102) family.</text>
</comment>
<evidence type="ECO:0000256" key="4">
    <source>
        <dbReference type="ARBA" id="ARBA00022475"/>
    </source>
</evidence>
<organism evidence="9 10">
    <name type="scientific">Nesterenkonia halobia</name>
    <dbReference type="NCBI Taxonomy" id="37922"/>
    <lineage>
        <taxon>Bacteria</taxon>
        <taxon>Bacillati</taxon>
        <taxon>Actinomycetota</taxon>
        <taxon>Actinomycetes</taxon>
        <taxon>Micrococcales</taxon>
        <taxon>Micrococcaceae</taxon>
        <taxon>Nesterenkonia</taxon>
    </lineage>
</organism>
<keyword evidence="6 8" id="KW-1133">Transmembrane helix</keyword>
<evidence type="ECO:0000256" key="8">
    <source>
        <dbReference type="RuleBase" id="RU363041"/>
    </source>
</evidence>
<dbReference type="Pfam" id="PF01925">
    <property type="entry name" value="TauE"/>
    <property type="match status" value="1"/>
</dbReference>
<evidence type="ECO:0000256" key="1">
    <source>
        <dbReference type="ARBA" id="ARBA00004651"/>
    </source>
</evidence>
<evidence type="ECO:0000313" key="10">
    <source>
        <dbReference type="Proteomes" id="UP001501736"/>
    </source>
</evidence>
<comment type="subcellular location">
    <subcellularLocation>
        <location evidence="1 8">Cell membrane</location>
        <topology evidence="1 8">Multi-pass membrane protein</topology>
    </subcellularLocation>
</comment>
<evidence type="ECO:0000313" key="9">
    <source>
        <dbReference type="EMBL" id="GAA3285325.1"/>
    </source>
</evidence>
<dbReference type="InterPro" id="IPR002781">
    <property type="entry name" value="TM_pro_TauE-like"/>
</dbReference>
<feature type="transmembrane region" description="Helical" evidence="8">
    <location>
        <begin position="162"/>
        <end position="180"/>
    </location>
</feature>
<evidence type="ECO:0000256" key="6">
    <source>
        <dbReference type="ARBA" id="ARBA00022989"/>
    </source>
</evidence>
<evidence type="ECO:0000256" key="5">
    <source>
        <dbReference type="ARBA" id="ARBA00022692"/>
    </source>
</evidence>
<name>A0ABP6RHM7_9MICC</name>
<dbReference type="RefSeq" id="WP_425574564.1">
    <property type="nucleotide sequence ID" value="NZ_BAAAYG010000005.1"/>
</dbReference>
<dbReference type="PANTHER" id="PTHR30269:SF23">
    <property type="entry name" value="MEMBRANE TRANSPORTER PROTEIN YDHB-RELATED"/>
    <property type="match status" value="1"/>
</dbReference>